<gene>
    <name evidence="1" type="ORF">CYLTODRAFT_493065</name>
</gene>
<protein>
    <recommendedName>
        <fullName evidence="3">F-box domain-containing protein</fullName>
    </recommendedName>
</protein>
<feature type="non-terminal residue" evidence="1">
    <location>
        <position position="1"/>
    </location>
</feature>
<accession>A0A0D7B1M4</accession>
<proteinExistence type="predicted"/>
<dbReference type="EMBL" id="KN880632">
    <property type="protein sequence ID" value="KIY64518.1"/>
    <property type="molecule type" value="Genomic_DNA"/>
</dbReference>
<dbReference type="AlphaFoldDB" id="A0A0D7B1M4"/>
<reference evidence="1 2" key="1">
    <citation type="journal article" date="2015" name="Fungal Genet. Biol.">
        <title>Evolution of novel wood decay mechanisms in Agaricales revealed by the genome sequences of Fistulina hepatica and Cylindrobasidium torrendii.</title>
        <authorList>
            <person name="Floudas D."/>
            <person name="Held B.W."/>
            <person name="Riley R."/>
            <person name="Nagy L.G."/>
            <person name="Koehler G."/>
            <person name="Ransdell A.S."/>
            <person name="Younus H."/>
            <person name="Chow J."/>
            <person name="Chiniquy J."/>
            <person name="Lipzen A."/>
            <person name="Tritt A."/>
            <person name="Sun H."/>
            <person name="Haridas S."/>
            <person name="LaButti K."/>
            <person name="Ohm R.A."/>
            <person name="Kues U."/>
            <person name="Blanchette R.A."/>
            <person name="Grigoriev I.V."/>
            <person name="Minto R.E."/>
            <person name="Hibbett D.S."/>
        </authorList>
    </citation>
    <scope>NUCLEOTIDE SEQUENCE [LARGE SCALE GENOMIC DNA]</scope>
    <source>
        <strain evidence="1 2">FP15055 ss-10</strain>
    </source>
</reference>
<keyword evidence="2" id="KW-1185">Reference proteome</keyword>
<evidence type="ECO:0000313" key="1">
    <source>
        <dbReference type="EMBL" id="KIY64518.1"/>
    </source>
</evidence>
<dbReference type="OrthoDB" id="3145912at2759"/>
<name>A0A0D7B1M4_9AGAR</name>
<organism evidence="1 2">
    <name type="scientific">Cylindrobasidium torrendii FP15055 ss-10</name>
    <dbReference type="NCBI Taxonomy" id="1314674"/>
    <lineage>
        <taxon>Eukaryota</taxon>
        <taxon>Fungi</taxon>
        <taxon>Dikarya</taxon>
        <taxon>Basidiomycota</taxon>
        <taxon>Agaricomycotina</taxon>
        <taxon>Agaricomycetes</taxon>
        <taxon>Agaricomycetidae</taxon>
        <taxon>Agaricales</taxon>
        <taxon>Marasmiineae</taxon>
        <taxon>Physalacriaceae</taxon>
        <taxon>Cylindrobasidium</taxon>
    </lineage>
</organism>
<evidence type="ECO:0000313" key="2">
    <source>
        <dbReference type="Proteomes" id="UP000054007"/>
    </source>
</evidence>
<evidence type="ECO:0008006" key="3">
    <source>
        <dbReference type="Google" id="ProtNLM"/>
    </source>
</evidence>
<dbReference type="Proteomes" id="UP000054007">
    <property type="component" value="Unassembled WGS sequence"/>
</dbReference>
<sequence>MNETSFVPSFPFSQLTIDLARSVFEESAEQDIHMARVLVLVSKTVKQWVDPILYRVIDVRADEEALWALRRGMRLRREPAFFRQAVKVVHYVALPYLQKRMKQLLTLIAACPNITTLLIPDDRCWHTISPYTDDERPTYTVTLELPNLTHYAVPLTGLPALFPAYPDRLTHLRIFCEYDPTGRHLRPKTRYVKALKKLTSLTHLALNIMLDKATLPNLQQTLDVLTLPPKIEVVVVELLTKNAAMRTVQNMTLHREYWENKNPPYVLSGEAVRDLLGLPVHATFEWPRRPLFPLSFYFTKENSGRTIQYHVVLEVWWPDPLLKRDLTASWNRSPPAI</sequence>